<dbReference type="Proteomes" id="UP000029846">
    <property type="component" value="Unassembled WGS sequence"/>
</dbReference>
<evidence type="ECO:0000256" key="2">
    <source>
        <dbReference type="ARBA" id="ARBA00010902"/>
    </source>
</evidence>
<dbReference type="InterPro" id="IPR013149">
    <property type="entry name" value="ADH-like_C"/>
</dbReference>
<keyword evidence="5 14" id="KW-0862">Zinc</keyword>
<evidence type="ECO:0000256" key="10">
    <source>
        <dbReference type="ARBA" id="ARBA00048110"/>
    </source>
</evidence>
<dbReference type="InterPro" id="IPR011032">
    <property type="entry name" value="GroES-like_sf"/>
</dbReference>
<dbReference type="SMART" id="SM00829">
    <property type="entry name" value="PKS_ER"/>
    <property type="match status" value="1"/>
</dbReference>
<comment type="similarity">
    <text evidence="2 14">Belongs to the zinc-containing alcohol dehydrogenase family. Class-III subfamily.</text>
</comment>
<dbReference type="EC" id="1.1.1.284" evidence="14"/>
<evidence type="ECO:0000256" key="14">
    <source>
        <dbReference type="RuleBase" id="RU362016"/>
    </source>
</evidence>
<dbReference type="Gene3D" id="3.90.180.10">
    <property type="entry name" value="Medium-chain alcohol dehydrogenases, catalytic domain"/>
    <property type="match status" value="1"/>
</dbReference>
<accession>A0A099ET24</accession>
<dbReference type="GO" id="GO:0004022">
    <property type="term" value="F:alcohol dehydrogenase (NAD+) activity"/>
    <property type="evidence" value="ECO:0007669"/>
    <property type="project" value="UniProtKB-EC"/>
</dbReference>
<dbReference type="Pfam" id="PF00107">
    <property type="entry name" value="ADH_zinc_N"/>
    <property type="match status" value="1"/>
</dbReference>
<comment type="catalytic activity">
    <reaction evidence="9">
        <text>S-(hydroxymethyl)glutathione + NADP(+) = S-formylglutathione + NADPH + H(+)</text>
        <dbReference type="Rhea" id="RHEA:19981"/>
        <dbReference type="ChEBI" id="CHEBI:15378"/>
        <dbReference type="ChEBI" id="CHEBI:57688"/>
        <dbReference type="ChEBI" id="CHEBI:57783"/>
        <dbReference type="ChEBI" id="CHEBI:58349"/>
        <dbReference type="ChEBI" id="CHEBI:58758"/>
        <dbReference type="EC" id="1.1.1.284"/>
    </reaction>
</comment>
<evidence type="ECO:0000256" key="7">
    <source>
        <dbReference type="ARBA" id="ARBA00023027"/>
    </source>
</evidence>
<dbReference type="eggNOG" id="COG1062">
    <property type="taxonomic scope" value="Bacteria"/>
</dbReference>
<dbReference type="AlphaFoldDB" id="A0A099ET24"/>
<proteinExistence type="inferred from homology"/>
<comment type="catalytic activity">
    <reaction evidence="13">
        <text>a primary alcohol + NAD(+) = an aldehyde + NADH + H(+)</text>
        <dbReference type="Rhea" id="RHEA:10736"/>
        <dbReference type="ChEBI" id="CHEBI:15378"/>
        <dbReference type="ChEBI" id="CHEBI:15734"/>
        <dbReference type="ChEBI" id="CHEBI:17478"/>
        <dbReference type="ChEBI" id="CHEBI:57540"/>
        <dbReference type="ChEBI" id="CHEBI:57945"/>
        <dbReference type="EC" id="1.1.1.1"/>
    </reaction>
</comment>
<dbReference type="CDD" id="cd08300">
    <property type="entry name" value="alcohol_DH_class_III"/>
    <property type="match status" value="1"/>
</dbReference>
<evidence type="ECO:0000256" key="5">
    <source>
        <dbReference type="ARBA" id="ARBA00022833"/>
    </source>
</evidence>
<dbReference type="GO" id="GO:0046294">
    <property type="term" value="P:formaldehyde catabolic process"/>
    <property type="evidence" value="ECO:0007669"/>
    <property type="project" value="InterPro"/>
</dbReference>
<evidence type="ECO:0000256" key="6">
    <source>
        <dbReference type="ARBA" id="ARBA00023002"/>
    </source>
</evidence>
<dbReference type="PROSITE" id="PS00059">
    <property type="entry name" value="ADH_ZINC"/>
    <property type="match status" value="1"/>
</dbReference>
<reference evidence="16 17" key="2">
    <citation type="submission" date="2014-10" db="EMBL/GenBank/DDBJ databases">
        <title>Paracoccus sanguinis sp. nov., isolated from clinical specimens of New York State patients.</title>
        <authorList>
            <person name="Mingle L.A."/>
            <person name="Cole J.A."/>
            <person name="Lapierre P."/>
            <person name="Musser K.A."/>
        </authorList>
    </citation>
    <scope>NUCLEOTIDE SEQUENCE [LARGE SCALE GENOMIC DNA]</scope>
    <source>
        <strain evidence="16 17">JCM 14014</strain>
    </source>
</reference>
<evidence type="ECO:0000256" key="1">
    <source>
        <dbReference type="ARBA" id="ARBA00001947"/>
    </source>
</evidence>
<dbReference type="FunFam" id="3.40.50.720:FF:000003">
    <property type="entry name" value="S-(hydroxymethyl)glutathione dehydrogenase"/>
    <property type="match status" value="1"/>
</dbReference>
<dbReference type="NCBIfam" id="TIGR02818">
    <property type="entry name" value="adh_III_F_hyde"/>
    <property type="match status" value="1"/>
</dbReference>
<dbReference type="GO" id="GO:0106321">
    <property type="term" value="F:S-(hydroxymethyl)glutathione dehydrogenase (NADP+) activity"/>
    <property type="evidence" value="ECO:0007669"/>
    <property type="project" value="RHEA"/>
</dbReference>
<protein>
    <recommendedName>
        <fullName evidence="3 14">S-(hydroxymethyl)glutathione dehydrogenase</fullName>
        <ecNumber evidence="14">1.1.1.284</ecNumber>
    </recommendedName>
</protein>
<evidence type="ECO:0000313" key="16">
    <source>
        <dbReference type="EMBL" id="KGJ01459.1"/>
    </source>
</evidence>
<dbReference type="PANTHER" id="PTHR43880:SF12">
    <property type="entry name" value="ALCOHOL DEHYDROGENASE CLASS-3"/>
    <property type="match status" value="1"/>
</dbReference>
<dbReference type="InterPro" id="IPR014183">
    <property type="entry name" value="ADH_3"/>
</dbReference>
<keyword evidence="6 14" id="KW-0560">Oxidoreductase</keyword>
<dbReference type="InterPro" id="IPR002328">
    <property type="entry name" value="ADH_Zn_CS"/>
</dbReference>
<keyword evidence="7 14" id="KW-0520">NAD</keyword>
<dbReference type="Pfam" id="PF08240">
    <property type="entry name" value="ADH_N"/>
    <property type="match status" value="1"/>
</dbReference>
<comment type="function">
    <text evidence="8">Has high formaldehyde dehydrogenase activity in the presence of glutathione and catalyzes the oxidation of normal alcohols in a reaction that is not GSH-dependent. In addition, hemithiolacetals other than those formed from GSH, including omega-thiol fatty acids, also are substrates. Also acts as a S-nitroso-glutathione reductase by catalyzing the NADH-dependent reduction of S-nitrosoglutathione.</text>
</comment>
<comment type="caution">
    <text evidence="16">The sequence shown here is derived from an EMBL/GenBank/DDBJ whole genome shotgun (WGS) entry which is preliminary data.</text>
</comment>
<evidence type="ECO:0000256" key="13">
    <source>
        <dbReference type="ARBA" id="ARBA00049243"/>
    </source>
</evidence>
<evidence type="ECO:0000256" key="8">
    <source>
        <dbReference type="ARBA" id="ARBA00045226"/>
    </source>
</evidence>
<keyword evidence="4 14" id="KW-0479">Metal-binding</keyword>
<sequence length="374" mass="39772">KTRAAVALEAGKPLEVMEVNLEGPKAGEVMVEIKATGICHTDEFTRSGADPEGIFPAILGHEGAGVVVEVGPGVTSVKPGDHVIPLYTPECRQCASCLSGKTNLCTAIRATQGQGLMPDGSSRFSMADGTPIHHYMGCSTFSNYTVLPEIAVAKVREDAPFDKICYIGCGVTTGIGAVINTAKVEIGAKAVVFGLGGIGLNVIQGLRLAGADMIIGVDLNDDKKEMAERFGMTHFVNPKNVENVVQEIVEMTKTPFDRIGGADYSFDATGNVKVMRDALECTHRGWGQSVIIGVAAAGAEISTRPFQLVTGRVWKGTAFGGARGRTDVPKIVDWYMDGKIEIDPMITHTMPLDDINKGFDLMHAGESIRSVVLY</sequence>
<evidence type="ECO:0000256" key="11">
    <source>
        <dbReference type="ARBA" id="ARBA00048942"/>
    </source>
</evidence>
<evidence type="ECO:0000313" key="17">
    <source>
        <dbReference type="Proteomes" id="UP000029846"/>
    </source>
</evidence>
<dbReference type="RefSeq" id="WP_036744408.1">
    <property type="nucleotide sequence ID" value="NZ_JRKN01000093.1"/>
</dbReference>
<dbReference type="InterPro" id="IPR036291">
    <property type="entry name" value="NAD(P)-bd_dom_sf"/>
</dbReference>
<feature type="domain" description="Enoyl reductase (ER)" evidence="15">
    <location>
        <begin position="11"/>
        <end position="372"/>
    </location>
</feature>
<name>A0A099ET24_9RHOB</name>
<dbReference type="EMBL" id="JRKN01000093">
    <property type="protein sequence ID" value="KGJ01459.1"/>
    <property type="molecule type" value="Genomic_DNA"/>
</dbReference>
<evidence type="ECO:0000256" key="4">
    <source>
        <dbReference type="ARBA" id="ARBA00022723"/>
    </source>
</evidence>
<comment type="cofactor">
    <cofactor evidence="1 14">
        <name>Zn(2+)</name>
        <dbReference type="ChEBI" id="CHEBI:29105"/>
    </cofactor>
</comment>
<dbReference type="GO" id="GO:0008270">
    <property type="term" value="F:zinc ion binding"/>
    <property type="evidence" value="ECO:0007669"/>
    <property type="project" value="InterPro"/>
</dbReference>
<dbReference type="GO" id="GO:0106322">
    <property type="term" value="F:S-(hydroxymethyl)glutathione dehydrogenase (NAD+) activity"/>
    <property type="evidence" value="ECO:0007669"/>
    <property type="project" value="RHEA"/>
</dbReference>
<comment type="catalytic activity">
    <reaction evidence="10 14">
        <text>S-(hydroxymethyl)glutathione + NAD(+) = S-formylglutathione + NADH + H(+)</text>
        <dbReference type="Rhea" id="RHEA:19985"/>
        <dbReference type="ChEBI" id="CHEBI:15378"/>
        <dbReference type="ChEBI" id="CHEBI:57540"/>
        <dbReference type="ChEBI" id="CHEBI:57688"/>
        <dbReference type="ChEBI" id="CHEBI:57945"/>
        <dbReference type="ChEBI" id="CHEBI:58758"/>
        <dbReference type="EC" id="1.1.1.284"/>
    </reaction>
</comment>
<dbReference type="GO" id="GO:0005829">
    <property type="term" value="C:cytosol"/>
    <property type="evidence" value="ECO:0007669"/>
    <property type="project" value="TreeGrafter"/>
</dbReference>
<reference evidence="16 17" key="1">
    <citation type="submission" date="2014-09" db="EMBL/GenBank/DDBJ databases">
        <authorList>
            <person name="McGinnis J.M."/>
            <person name="Wolfgang W.J."/>
        </authorList>
    </citation>
    <scope>NUCLEOTIDE SEQUENCE [LARGE SCALE GENOMIC DNA]</scope>
    <source>
        <strain evidence="16 17">JCM 14014</strain>
    </source>
</reference>
<evidence type="ECO:0000256" key="9">
    <source>
        <dbReference type="ARBA" id="ARBA00047793"/>
    </source>
</evidence>
<dbReference type="PANTHER" id="PTHR43880">
    <property type="entry name" value="ALCOHOL DEHYDROGENASE"/>
    <property type="match status" value="1"/>
</dbReference>
<dbReference type="STRING" id="376733.SAMN04487972_1131"/>
<dbReference type="GO" id="GO:0080007">
    <property type="term" value="F:S-nitrosoglutathione reductase (NADH) activity"/>
    <property type="evidence" value="ECO:0007669"/>
    <property type="project" value="RHEA"/>
</dbReference>
<organism evidence="16 17">
    <name type="scientific">Paracoccus halophilus</name>
    <dbReference type="NCBI Taxonomy" id="376733"/>
    <lineage>
        <taxon>Bacteria</taxon>
        <taxon>Pseudomonadati</taxon>
        <taxon>Pseudomonadota</taxon>
        <taxon>Alphaproteobacteria</taxon>
        <taxon>Rhodobacterales</taxon>
        <taxon>Paracoccaceae</taxon>
        <taxon>Paracoccus</taxon>
    </lineage>
</organism>
<comment type="catalytic activity">
    <reaction evidence="11">
        <text>S-nitrosoglutathione + NADH + H(+) = S-(hydroxysulfenamide)glutathione + NAD(+)</text>
        <dbReference type="Rhea" id="RHEA:78371"/>
        <dbReference type="ChEBI" id="CHEBI:15378"/>
        <dbReference type="ChEBI" id="CHEBI:57540"/>
        <dbReference type="ChEBI" id="CHEBI:57945"/>
        <dbReference type="ChEBI" id="CHEBI:145544"/>
        <dbReference type="ChEBI" id="CHEBI:229723"/>
    </reaction>
    <physiologicalReaction direction="left-to-right" evidence="11">
        <dbReference type="Rhea" id="RHEA:78372"/>
    </physiologicalReaction>
</comment>
<gene>
    <name evidence="16" type="ORF">IT41_19985</name>
</gene>
<keyword evidence="17" id="KW-1185">Reference proteome</keyword>
<dbReference type="SUPFAM" id="SSF50129">
    <property type="entry name" value="GroES-like"/>
    <property type="match status" value="2"/>
</dbReference>
<comment type="catalytic activity">
    <reaction evidence="12">
        <text>a secondary alcohol + NAD(+) = a ketone + NADH + H(+)</text>
        <dbReference type="Rhea" id="RHEA:10740"/>
        <dbReference type="ChEBI" id="CHEBI:15378"/>
        <dbReference type="ChEBI" id="CHEBI:17087"/>
        <dbReference type="ChEBI" id="CHEBI:35681"/>
        <dbReference type="ChEBI" id="CHEBI:57540"/>
        <dbReference type="ChEBI" id="CHEBI:57945"/>
        <dbReference type="EC" id="1.1.1.1"/>
    </reaction>
</comment>
<dbReference type="InterPro" id="IPR013154">
    <property type="entry name" value="ADH-like_N"/>
</dbReference>
<dbReference type="Gene3D" id="3.40.50.720">
    <property type="entry name" value="NAD(P)-binding Rossmann-like Domain"/>
    <property type="match status" value="1"/>
</dbReference>
<evidence type="ECO:0000256" key="3">
    <source>
        <dbReference type="ARBA" id="ARBA00021865"/>
    </source>
</evidence>
<dbReference type="FunFam" id="3.90.180.10:FF:000001">
    <property type="entry name" value="S-(hydroxymethyl)glutathione dehydrogenase"/>
    <property type="match status" value="1"/>
</dbReference>
<dbReference type="SUPFAM" id="SSF51735">
    <property type="entry name" value="NAD(P)-binding Rossmann-fold domains"/>
    <property type="match status" value="1"/>
</dbReference>
<dbReference type="InterPro" id="IPR020843">
    <property type="entry name" value="ER"/>
</dbReference>
<evidence type="ECO:0000259" key="15">
    <source>
        <dbReference type="SMART" id="SM00829"/>
    </source>
</evidence>
<evidence type="ECO:0000256" key="12">
    <source>
        <dbReference type="ARBA" id="ARBA00049164"/>
    </source>
</evidence>
<feature type="non-terminal residue" evidence="16">
    <location>
        <position position="1"/>
    </location>
</feature>